<dbReference type="EMBL" id="CP019952">
    <property type="protein sequence ID" value="AQW69408.1"/>
    <property type="molecule type" value="Genomic_DNA"/>
</dbReference>
<evidence type="ECO:0000313" key="2">
    <source>
        <dbReference type="EMBL" id="KTT19509.1"/>
    </source>
</evidence>
<evidence type="ECO:0000313" key="1">
    <source>
        <dbReference type="EMBL" id="AQW69408.1"/>
    </source>
</evidence>
<dbReference type="Proteomes" id="UP000191010">
    <property type="component" value="Chromosome"/>
</dbReference>
<name>A0AAJ0LMD1_9PSED</name>
<reference evidence="1 4" key="2">
    <citation type="submission" date="2017-02" db="EMBL/GenBank/DDBJ databases">
        <authorList>
            <person name="Guo L."/>
        </authorList>
    </citation>
    <scope>NUCLEOTIDE SEQUENCE [LARGE SCALE GENOMIC DNA]</scope>
    <source>
        <strain evidence="1 4">PRS09-11288</strain>
    </source>
</reference>
<protein>
    <submittedName>
        <fullName evidence="2">Uncharacterized protein</fullName>
    </submittedName>
</protein>
<dbReference type="Proteomes" id="UP000071644">
    <property type="component" value="Unassembled WGS sequence"/>
</dbReference>
<accession>A0AAJ0LMD1</accession>
<keyword evidence="4" id="KW-1185">Reference proteome</keyword>
<dbReference type="EMBL" id="LDSN01000008">
    <property type="protein sequence ID" value="KTT19509.1"/>
    <property type="molecule type" value="Genomic_DNA"/>
</dbReference>
<evidence type="ECO:0000313" key="3">
    <source>
        <dbReference type="Proteomes" id="UP000071644"/>
    </source>
</evidence>
<sequence length="60" mass="6075">MPQAFALKGDTAVALRSTAGRGPLQAFFHAWAPLPGTLSNAGLVVLAATLHHGAGPLAWA</sequence>
<proteinExistence type="predicted"/>
<evidence type="ECO:0000313" key="4">
    <source>
        <dbReference type="Proteomes" id="UP000191010"/>
    </source>
</evidence>
<dbReference type="AlphaFoldDB" id="A0AAJ0LMD1"/>
<gene>
    <name evidence="1" type="ORF">B2J77_14840</name>
    <name evidence="2" type="ORF">NS96R_03865</name>
</gene>
<organism evidence="2 3">
    <name type="scientific">Pseudomonas parafulva</name>
    <dbReference type="NCBI Taxonomy" id="157782"/>
    <lineage>
        <taxon>Bacteria</taxon>
        <taxon>Pseudomonadati</taxon>
        <taxon>Pseudomonadota</taxon>
        <taxon>Gammaproteobacteria</taxon>
        <taxon>Pseudomonadales</taxon>
        <taxon>Pseudomonadaceae</taxon>
        <taxon>Pseudomonas</taxon>
    </lineage>
</organism>
<reference evidence="2 3" key="1">
    <citation type="journal article" date="2016" name="Front. Microbiol.">
        <title>Genomic Resource of Rice Seed Associated Bacteria.</title>
        <authorList>
            <person name="Midha S."/>
            <person name="Bansal K."/>
            <person name="Sharma S."/>
            <person name="Kumar N."/>
            <person name="Patil P.P."/>
            <person name="Chaudhry V."/>
            <person name="Patil P.B."/>
        </authorList>
    </citation>
    <scope>NUCLEOTIDE SEQUENCE [LARGE SCALE GENOMIC DNA]</scope>
    <source>
        <strain evidence="2 3">NS96</strain>
    </source>
</reference>